<evidence type="ECO:0000313" key="2">
    <source>
        <dbReference type="Proteomes" id="UP000807306"/>
    </source>
</evidence>
<dbReference type="EMBL" id="MU157840">
    <property type="protein sequence ID" value="KAF9530385.1"/>
    <property type="molecule type" value="Genomic_DNA"/>
</dbReference>
<proteinExistence type="predicted"/>
<gene>
    <name evidence="1" type="ORF">CPB83DRAFT_850828</name>
</gene>
<evidence type="ECO:0000313" key="1">
    <source>
        <dbReference type="EMBL" id="KAF9530385.1"/>
    </source>
</evidence>
<dbReference type="AlphaFoldDB" id="A0A9P6EJT4"/>
<dbReference type="Proteomes" id="UP000807306">
    <property type="component" value="Unassembled WGS sequence"/>
</dbReference>
<organism evidence="1 2">
    <name type="scientific">Crepidotus variabilis</name>
    <dbReference type="NCBI Taxonomy" id="179855"/>
    <lineage>
        <taxon>Eukaryota</taxon>
        <taxon>Fungi</taxon>
        <taxon>Dikarya</taxon>
        <taxon>Basidiomycota</taxon>
        <taxon>Agaricomycotina</taxon>
        <taxon>Agaricomycetes</taxon>
        <taxon>Agaricomycetidae</taxon>
        <taxon>Agaricales</taxon>
        <taxon>Agaricineae</taxon>
        <taxon>Crepidotaceae</taxon>
        <taxon>Crepidotus</taxon>
    </lineage>
</organism>
<comment type="caution">
    <text evidence="1">The sequence shown here is derived from an EMBL/GenBank/DDBJ whole genome shotgun (WGS) entry which is preliminary data.</text>
</comment>
<protein>
    <submittedName>
        <fullName evidence="1">Uncharacterized protein</fullName>
    </submittedName>
</protein>
<name>A0A9P6EJT4_9AGAR</name>
<sequence>MCSLSFYLSATCDNRCGIQPCRRVAKRATIACPICLSPRNRCFVYQFSFYSRSRSYSSISVSSLQQRSIYATLPCLIQVIIFRVTLILEFDCAYWLGKPSSTFQGILSKFHQGPNT</sequence>
<reference evidence="1" key="1">
    <citation type="submission" date="2020-11" db="EMBL/GenBank/DDBJ databases">
        <authorList>
            <consortium name="DOE Joint Genome Institute"/>
            <person name="Ahrendt S."/>
            <person name="Riley R."/>
            <person name="Andreopoulos W."/>
            <person name="Labutti K."/>
            <person name="Pangilinan J."/>
            <person name="Ruiz-Duenas F.J."/>
            <person name="Barrasa J.M."/>
            <person name="Sanchez-Garcia M."/>
            <person name="Camarero S."/>
            <person name="Miyauchi S."/>
            <person name="Serrano A."/>
            <person name="Linde D."/>
            <person name="Babiker R."/>
            <person name="Drula E."/>
            <person name="Ayuso-Fernandez I."/>
            <person name="Pacheco R."/>
            <person name="Padilla G."/>
            <person name="Ferreira P."/>
            <person name="Barriuso J."/>
            <person name="Kellner H."/>
            <person name="Castanera R."/>
            <person name="Alfaro M."/>
            <person name="Ramirez L."/>
            <person name="Pisabarro A.G."/>
            <person name="Kuo A."/>
            <person name="Tritt A."/>
            <person name="Lipzen A."/>
            <person name="He G."/>
            <person name="Yan M."/>
            <person name="Ng V."/>
            <person name="Cullen D."/>
            <person name="Martin F."/>
            <person name="Rosso M.-N."/>
            <person name="Henrissat B."/>
            <person name="Hibbett D."/>
            <person name="Martinez A.T."/>
            <person name="Grigoriev I.V."/>
        </authorList>
    </citation>
    <scope>NUCLEOTIDE SEQUENCE</scope>
    <source>
        <strain evidence="1">CBS 506.95</strain>
    </source>
</reference>
<accession>A0A9P6EJT4</accession>
<keyword evidence="2" id="KW-1185">Reference proteome</keyword>